<dbReference type="AlphaFoldDB" id="A0A7W9SWD5"/>
<dbReference type="InterPro" id="IPR011990">
    <property type="entry name" value="TPR-like_helical_dom_sf"/>
</dbReference>
<dbReference type="SUPFAM" id="SSF48452">
    <property type="entry name" value="TPR-like"/>
    <property type="match status" value="1"/>
</dbReference>
<evidence type="ECO:0000313" key="2">
    <source>
        <dbReference type="EMBL" id="MBB6054082.1"/>
    </source>
</evidence>
<feature type="domain" description="CHAT" evidence="1">
    <location>
        <begin position="590"/>
        <end position="841"/>
    </location>
</feature>
<dbReference type="Gene3D" id="1.25.40.10">
    <property type="entry name" value="Tetratricopeptide repeat domain"/>
    <property type="match status" value="3"/>
</dbReference>
<evidence type="ECO:0000259" key="1">
    <source>
        <dbReference type="Pfam" id="PF12770"/>
    </source>
</evidence>
<evidence type="ECO:0000313" key="3">
    <source>
        <dbReference type="Proteomes" id="UP000520814"/>
    </source>
</evidence>
<dbReference type="InterPro" id="IPR024983">
    <property type="entry name" value="CHAT_dom"/>
</dbReference>
<protein>
    <submittedName>
        <fullName evidence="2">CHAT domain-containing protein</fullName>
    </submittedName>
</protein>
<dbReference type="PANTHER" id="PTHR10098">
    <property type="entry name" value="RAPSYN-RELATED"/>
    <property type="match status" value="1"/>
</dbReference>
<dbReference type="Pfam" id="PF12770">
    <property type="entry name" value="CHAT"/>
    <property type="match status" value="1"/>
</dbReference>
<dbReference type="Proteomes" id="UP000520814">
    <property type="component" value="Unassembled WGS sequence"/>
</dbReference>
<name>A0A7W9SWD5_ARMRO</name>
<sequence>MSEPSLAQQAGSLRQEAQQLRAQGRHVEALVAYDRVAACARAAQDPVLEAQLLIGKIDSLGVLGREDEGISLGRELAATLFVAGYEEDAARAGMNIANLLYRQDRHSEALAEFDICSEVFASRASRALLARAEANAANCLSCLGRLAEAQERLTRAREGFLAEGLEPLAAMAEANQGYLHFLAGSYGPALTALSHARAVFQATSGMELEAAKCTADRADVYHALQLLPEASHDYTEALAALELPYEAARARLGRASVRLALGETALALNDLEGAELTFRAQKNHFFLGRIALLRAQVTGEVREAQKAVRLFVRSGQQGWAAEARLLLAGDSPRKLLAIVRTAKNWSRGWLECRAWRALASVYAQRGKPNDAIQARREAVTVFESVRTQLAAPEELHVSFLTDKAQLYMELIDALLERGRTADRAEALLVLERSRSRLVLERLAQAAPSALPTSERLARLRHELSEAYQRLNGFPDESRRFGGVPTTEALRALEETYHQALHEEELHQSATLPTTALTIQLDTLALKPDEALIAYYGTADFVHAFVLRAGEPIAFLPKLCPQRALVLAGRRLRFHLQRPRTSGVGEVESILGELYDLIFRPLKPLLSNKEKLVFVPHSSVQGLPLAALWDGVEPLTERFECTLATGIALWKEREPLSSPHDAEVLVMGLDAPEIPAALDEARQVAACFSDPHLCLGEAATGEAFTRLAPHCQIIHLATHALFRADNPLFSGLQLADGWLLAHDLYGLRLSAQTVTLSACQTGLATTVGGSESFGLVRAFLAAGAQSIVASLWNADDATTRLLMERFYEQVKQGHTPSGALRSAQQAIRMHFPHPYHWAAFQVFCG</sequence>
<dbReference type="RefSeq" id="WP_184204163.1">
    <property type="nucleotide sequence ID" value="NZ_JACHGW010000013.1"/>
</dbReference>
<proteinExistence type="predicted"/>
<reference evidence="2 3" key="1">
    <citation type="submission" date="2020-08" db="EMBL/GenBank/DDBJ databases">
        <title>Genomic Encyclopedia of Type Strains, Phase IV (KMG-IV): sequencing the most valuable type-strain genomes for metagenomic binning, comparative biology and taxonomic classification.</title>
        <authorList>
            <person name="Goeker M."/>
        </authorList>
    </citation>
    <scope>NUCLEOTIDE SEQUENCE [LARGE SCALE GENOMIC DNA]</scope>
    <source>
        <strain evidence="2 3">DSM 23562</strain>
    </source>
</reference>
<dbReference type="SMART" id="SM00028">
    <property type="entry name" value="TPR"/>
    <property type="match status" value="5"/>
</dbReference>
<keyword evidence="3" id="KW-1185">Reference proteome</keyword>
<organism evidence="2 3">
    <name type="scientific">Armatimonas rosea</name>
    <dbReference type="NCBI Taxonomy" id="685828"/>
    <lineage>
        <taxon>Bacteria</taxon>
        <taxon>Bacillati</taxon>
        <taxon>Armatimonadota</taxon>
        <taxon>Armatimonadia</taxon>
        <taxon>Armatimonadales</taxon>
        <taxon>Armatimonadaceae</taxon>
        <taxon>Armatimonas</taxon>
    </lineage>
</organism>
<accession>A0A7W9SWD5</accession>
<gene>
    <name evidence="2" type="ORF">HNQ39_005929</name>
</gene>
<dbReference type="InterPro" id="IPR019734">
    <property type="entry name" value="TPR_rpt"/>
</dbReference>
<dbReference type="EMBL" id="JACHGW010000013">
    <property type="protein sequence ID" value="MBB6054082.1"/>
    <property type="molecule type" value="Genomic_DNA"/>
</dbReference>
<dbReference type="PANTHER" id="PTHR10098:SF112">
    <property type="entry name" value="SLR0380 PROTEIN"/>
    <property type="match status" value="1"/>
</dbReference>
<comment type="caution">
    <text evidence="2">The sequence shown here is derived from an EMBL/GenBank/DDBJ whole genome shotgun (WGS) entry which is preliminary data.</text>
</comment>